<feature type="region of interest" description="Disordered" evidence="1">
    <location>
        <begin position="1"/>
        <end position="46"/>
    </location>
</feature>
<dbReference type="STRING" id="1121927.GOHSU_04_00070"/>
<dbReference type="eggNOG" id="ENOG503304T">
    <property type="taxonomic scope" value="Bacteria"/>
</dbReference>
<accession>L7L7Y7</accession>
<protein>
    <recommendedName>
        <fullName evidence="5">Permease</fullName>
    </recommendedName>
</protein>
<feature type="transmembrane region" description="Helical" evidence="2">
    <location>
        <begin position="60"/>
        <end position="84"/>
    </location>
</feature>
<feature type="transmembrane region" description="Helical" evidence="2">
    <location>
        <begin position="133"/>
        <end position="155"/>
    </location>
</feature>
<name>L7L7Y7_9ACTN</name>
<keyword evidence="2" id="KW-1133">Transmembrane helix</keyword>
<dbReference type="EMBL" id="BANT01000004">
    <property type="protein sequence ID" value="GAC56138.1"/>
    <property type="molecule type" value="Genomic_DNA"/>
</dbReference>
<feature type="compositionally biased region" description="Low complexity" evidence="1">
    <location>
        <begin position="1"/>
        <end position="25"/>
    </location>
</feature>
<proteinExistence type="predicted"/>
<feature type="transmembrane region" description="Helical" evidence="2">
    <location>
        <begin position="104"/>
        <end position="126"/>
    </location>
</feature>
<keyword evidence="4" id="KW-1185">Reference proteome</keyword>
<comment type="caution">
    <text evidence="3">The sequence shown here is derived from an EMBL/GenBank/DDBJ whole genome shotgun (WGS) entry which is preliminary data.</text>
</comment>
<dbReference type="AlphaFoldDB" id="L7L7Y7"/>
<dbReference type="RefSeq" id="WP_005935768.1">
    <property type="nucleotide sequence ID" value="NZ_ATVK01000041.1"/>
</dbReference>
<dbReference type="Proteomes" id="UP000053405">
    <property type="component" value="Unassembled WGS sequence"/>
</dbReference>
<organism evidence="3 4">
    <name type="scientific">Gordonia hirsuta DSM 44140 = NBRC 16056</name>
    <dbReference type="NCBI Taxonomy" id="1121927"/>
    <lineage>
        <taxon>Bacteria</taxon>
        <taxon>Bacillati</taxon>
        <taxon>Actinomycetota</taxon>
        <taxon>Actinomycetes</taxon>
        <taxon>Mycobacteriales</taxon>
        <taxon>Gordoniaceae</taxon>
        <taxon>Gordonia</taxon>
    </lineage>
</organism>
<evidence type="ECO:0000313" key="3">
    <source>
        <dbReference type="EMBL" id="GAC56138.1"/>
    </source>
</evidence>
<keyword evidence="2" id="KW-0812">Transmembrane</keyword>
<gene>
    <name evidence="3" type="ORF">GOHSU_04_00070</name>
</gene>
<evidence type="ECO:0000313" key="4">
    <source>
        <dbReference type="Proteomes" id="UP000053405"/>
    </source>
</evidence>
<reference evidence="3 4" key="1">
    <citation type="submission" date="2012-12" db="EMBL/GenBank/DDBJ databases">
        <title>Whole genome shotgun sequence of Gordonia hirsuta NBRC 16056.</title>
        <authorList>
            <person name="Isaki-Nakamura S."/>
            <person name="Hosoyama A."/>
            <person name="Tsuchikane K."/>
            <person name="Katsumata H."/>
            <person name="Baba S."/>
            <person name="Yamazaki S."/>
            <person name="Fujita N."/>
        </authorList>
    </citation>
    <scope>NUCLEOTIDE SEQUENCE [LARGE SCALE GENOMIC DNA]</scope>
    <source>
        <strain evidence="3 4">NBRC 16056</strain>
    </source>
</reference>
<evidence type="ECO:0000256" key="2">
    <source>
        <dbReference type="SAM" id="Phobius"/>
    </source>
</evidence>
<evidence type="ECO:0008006" key="5">
    <source>
        <dbReference type="Google" id="ProtNLM"/>
    </source>
</evidence>
<keyword evidence="2" id="KW-0472">Membrane</keyword>
<sequence>MEQQSPEQQSPEPQNPQPQNLEQQNADLPVTPGPAPAQEPSAETRPKLGDRMRDWLRTAVLWFAGVAALVIVYFVLAAFLPRWWANRVGANVDGSFTRGTTSGLLFGILGTALTLVLLGLAALALYQRRKVIAGILAVLGVVASIPNLLTLSVVVGSSKAAHAGERILDVEAPAFRGATLIGVIIGAVLAAVIGFLIYRYRSRGRRLAQAQAELAGR</sequence>
<evidence type="ECO:0000256" key="1">
    <source>
        <dbReference type="SAM" id="MobiDB-lite"/>
    </source>
</evidence>
<feature type="transmembrane region" description="Helical" evidence="2">
    <location>
        <begin position="175"/>
        <end position="198"/>
    </location>
</feature>